<dbReference type="STRING" id="1618665.UY55_C0003G0040"/>
<organism evidence="10 11">
    <name type="scientific">Candidatus Jorgensenbacteria bacterium GW2011_GWB1_50_10</name>
    <dbReference type="NCBI Taxonomy" id="1618665"/>
    <lineage>
        <taxon>Bacteria</taxon>
        <taxon>Candidatus Joergenseniibacteriota</taxon>
    </lineage>
</organism>
<feature type="binding site" evidence="4">
    <location>
        <position position="156"/>
    </location>
    <ligand>
        <name>GTP</name>
        <dbReference type="ChEBI" id="CHEBI:37565"/>
    </ligand>
</feature>
<dbReference type="HAMAP" id="MF_00909">
    <property type="entry name" value="FtsZ"/>
    <property type="match status" value="1"/>
</dbReference>
<evidence type="ECO:0000256" key="6">
    <source>
        <dbReference type="RuleBase" id="RU000631"/>
    </source>
</evidence>
<keyword evidence="2 4" id="KW-0547">Nucleotide-binding</keyword>
<dbReference type="FunFam" id="3.40.50.1440:FF:000001">
    <property type="entry name" value="Cell division protein FtsZ"/>
    <property type="match status" value="1"/>
</dbReference>
<name>A0A0G1Z7B2_9BACT</name>
<dbReference type="AlphaFoldDB" id="A0A0G1Z7B2"/>
<dbReference type="PRINTS" id="PR00423">
    <property type="entry name" value="CELLDVISFTSZ"/>
</dbReference>
<feature type="binding site" evidence="4">
    <location>
        <begin position="125"/>
        <end position="127"/>
    </location>
    <ligand>
        <name>GTP</name>
        <dbReference type="ChEBI" id="CHEBI:37565"/>
    </ligand>
</feature>
<evidence type="ECO:0000256" key="5">
    <source>
        <dbReference type="NCBIfam" id="TIGR00065"/>
    </source>
</evidence>
<dbReference type="PANTHER" id="PTHR30314">
    <property type="entry name" value="CELL DIVISION PROTEIN FTSZ-RELATED"/>
    <property type="match status" value="1"/>
</dbReference>
<keyword evidence="4 6" id="KW-0132">Cell division</keyword>
<dbReference type="PATRIC" id="fig|1618665.3.peg.565"/>
<dbReference type="SUPFAM" id="SSF55307">
    <property type="entry name" value="Tubulin C-terminal domain-like"/>
    <property type="match status" value="1"/>
</dbReference>
<dbReference type="GO" id="GO:0000917">
    <property type="term" value="P:division septum assembly"/>
    <property type="evidence" value="ECO:0007669"/>
    <property type="project" value="UniProtKB-KW"/>
</dbReference>
<feature type="region of interest" description="Disordered" evidence="7">
    <location>
        <begin position="359"/>
        <end position="395"/>
    </location>
</feature>
<sequence>MSKRRRKHQSKRTKAARPRFAKAKRGVTLIKVMGVGGGGGNAVSRMMEGNRIRGVEFMAVNTDAQDLNHTSAHHKIYIGKALTRGLGAGMNPDIGKQAAEENRSELIESLEGTDIVFLTAGFGGGTGTGATPIIAEAAREKGILTIAIVTKPFTFEGAERARIAHEGLANLKDKVDALVVIPNDSIFNLINKDTSVARAFGFVDDVLEQAVQAITEIINVPGLINVDFADIKAVVKDAGPTLIGIGVASGPERSLKAVNLALNSPLLEISVEGAKRALFSIAGGRDLKMSEVNDIAKAISTNLDPNAKIIFGAYHDRNLKDKALKVTVIAAGFNGILGGTRMGGIPSLFVSSEPRRVPVIENEDVKEEAPGPKEKKTKKEDSNWDIPAFLRRKRR</sequence>
<keyword evidence="3 4" id="KW-0342">GTP-binding</keyword>
<dbReference type="NCBIfam" id="TIGR00065">
    <property type="entry name" value="ftsZ"/>
    <property type="match status" value="1"/>
</dbReference>
<dbReference type="SUPFAM" id="SSF52490">
    <property type="entry name" value="Tubulin nucleotide-binding domain-like"/>
    <property type="match status" value="1"/>
</dbReference>
<evidence type="ECO:0000259" key="8">
    <source>
        <dbReference type="SMART" id="SM00864"/>
    </source>
</evidence>
<dbReference type="SMART" id="SM00864">
    <property type="entry name" value="Tubulin"/>
    <property type="match status" value="1"/>
</dbReference>
<comment type="similarity">
    <text evidence="1 4 6">Belongs to the FtsZ family.</text>
</comment>
<dbReference type="GO" id="GO:0043093">
    <property type="term" value="P:FtsZ-dependent cytokinesis"/>
    <property type="evidence" value="ECO:0007669"/>
    <property type="project" value="UniProtKB-UniRule"/>
</dbReference>
<evidence type="ECO:0000256" key="1">
    <source>
        <dbReference type="ARBA" id="ARBA00009690"/>
    </source>
</evidence>
<dbReference type="InterPro" id="IPR000158">
    <property type="entry name" value="Cell_div_FtsZ"/>
</dbReference>
<dbReference type="PANTHER" id="PTHR30314:SF3">
    <property type="entry name" value="MITOCHONDRIAL DIVISION PROTEIN FSZA"/>
    <property type="match status" value="1"/>
</dbReference>
<dbReference type="InterPro" id="IPR020805">
    <property type="entry name" value="Cell_div_FtsZ_CS"/>
</dbReference>
<evidence type="ECO:0000259" key="9">
    <source>
        <dbReference type="SMART" id="SM00865"/>
    </source>
</evidence>
<dbReference type="InterPro" id="IPR036525">
    <property type="entry name" value="Tubulin/FtsZ_GTPase_sf"/>
</dbReference>
<dbReference type="InterPro" id="IPR008280">
    <property type="entry name" value="Tub_FtsZ_C"/>
</dbReference>
<dbReference type="GO" id="GO:0051258">
    <property type="term" value="P:protein polymerization"/>
    <property type="evidence" value="ECO:0007669"/>
    <property type="project" value="UniProtKB-UniRule"/>
</dbReference>
<dbReference type="Proteomes" id="UP000034224">
    <property type="component" value="Unassembled WGS sequence"/>
</dbReference>
<proteinExistence type="inferred from homology"/>
<feature type="binding site" evidence="4">
    <location>
        <position position="204"/>
    </location>
    <ligand>
        <name>GTP</name>
        <dbReference type="ChEBI" id="CHEBI:37565"/>
    </ligand>
</feature>
<gene>
    <name evidence="4" type="primary">ftsZ</name>
    <name evidence="10" type="ORF">UY55_C0003G0040</name>
</gene>
<feature type="region of interest" description="Disordered" evidence="7">
    <location>
        <begin position="1"/>
        <end position="20"/>
    </location>
</feature>
<evidence type="ECO:0000313" key="11">
    <source>
        <dbReference type="Proteomes" id="UP000034224"/>
    </source>
</evidence>
<comment type="caution">
    <text evidence="10">The sequence shown here is derived from an EMBL/GenBank/DDBJ whole genome shotgun (WGS) entry which is preliminary data.</text>
</comment>
<keyword evidence="4" id="KW-0963">Cytoplasm</keyword>
<feature type="domain" description="Tubulin/FtsZ GTPase" evidence="8">
    <location>
        <begin position="29"/>
        <end position="222"/>
    </location>
</feature>
<dbReference type="PROSITE" id="PS01135">
    <property type="entry name" value="FTSZ_2"/>
    <property type="match status" value="1"/>
</dbReference>
<protein>
    <recommendedName>
        <fullName evidence="4 5">Cell division protein FtsZ</fullName>
    </recommendedName>
</protein>
<feature type="domain" description="Tubulin/FtsZ 2-layer sandwich" evidence="9">
    <location>
        <begin position="224"/>
        <end position="342"/>
    </location>
</feature>
<feature type="compositionally biased region" description="Basic and acidic residues" evidence="7">
    <location>
        <begin position="367"/>
        <end position="382"/>
    </location>
</feature>
<comment type="subunit">
    <text evidence="4">Homodimer. Polymerizes to form a dynamic ring structure in a strictly GTP-dependent manner. Interacts directly with several other division proteins.</text>
</comment>
<keyword evidence="4 6" id="KW-0131">Cell cycle</keyword>
<dbReference type="Gene3D" id="3.40.50.1440">
    <property type="entry name" value="Tubulin/FtsZ, GTPase domain"/>
    <property type="match status" value="1"/>
</dbReference>
<dbReference type="GO" id="GO:0003924">
    <property type="term" value="F:GTPase activity"/>
    <property type="evidence" value="ECO:0007669"/>
    <property type="project" value="UniProtKB-UniRule"/>
</dbReference>
<dbReference type="SMART" id="SM00865">
    <property type="entry name" value="Tubulin_C"/>
    <property type="match status" value="1"/>
</dbReference>
<evidence type="ECO:0000256" key="3">
    <source>
        <dbReference type="ARBA" id="ARBA00023134"/>
    </source>
</evidence>
<accession>A0A0G1Z7B2</accession>
<dbReference type="InterPro" id="IPR045061">
    <property type="entry name" value="FtsZ/CetZ"/>
</dbReference>
<feature type="binding site" evidence="4">
    <location>
        <begin position="37"/>
        <end position="41"/>
    </location>
    <ligand>
        <name>GTP</name>
        <dbReference type="ChEBI" id="CHEBI:37565"/>
    </ligand>
</feature>
<evidence type="ECO:0000256" key="4">
    <source>
        <dbReference type="HAMAP-Rule" id="MF_00909"/>
    </source>
</evidence>
<evidence type="ECO:0000256" key="2">
    <source>
        <dbReference type="ARBA" id="ARBA00022741"/>
    </source>
</evidence>
<comment type="function">
    <text evidence="4 6">Essential cell division protein that forms a contractile ring structure (Z ring) at the future cell division site. The regulation of the ring assembly controls the timing and the location of cell division. One of the functions of the FtsZ ring is to recruit other cell division proteins to the septum to produce a new cell wall between the dividing cells. Binds GTP and shows GTPase activity.</text>
</comment>
<comment type="subcellular location">
    <subcellularLocation>
        <location evidence="4">Cytoplasm</location>
    </subcellularLocation>
    <text evidence="4">Assembles at midcell at the inner surface of the cytoplasmic membrane.</text>
</comment>
<reference evidence="10 11" key="1">
    <citation type="journal article" date="2015" name="Nature">
        <title>rRNA introns, odd ribosomes, and small enigmatic genomes across a large radiation of phyla.</title>
        <authorList>
            <person name="Brown C.T."/>
            <person name="Hug L.A."/>
            <person name="Thomas B.C."/>
            <person name="Sharon I."/>
            <person name="Castelle C.J."/>
            <person name="Singh A."/>
            <person name="Wilkins M.J."/>
            <person name="Williams K.H."/>
            <person name="Banfield J.F."/>
        </authorList>
    </citation>
    <scope>NUCLEOTIDE SEQUENCE [LARGE SCALE GENOMIC DNA]</scope>
</reference>
<dbReference type="CDD" id="cd02201">
    <property type="entry name" value="FtsZ_type1"/>
    <property type="match status" value="1"/>
</dbReference>
<dbReference type="InterPro" id="IPR024757">
    <property type="entry name" value="FtsZ_C"/>
</dbReference>
<dbReference type="GO" id="GO:0032153">
    <property type="term" value="C:cell division site"/>
    <property type="evidence" value="ECO:0007669"/>
    <property type="project" value="UniProtKB-UniRule"/>
</dbReference>
<dbReference type="Pfam" id="PF12327">
    <property type="entry name" value="FtsZ_C"/>
    <property type="match status" value="1"/>
</dbReference>
<evidence type="ECO:0000313" key="10">
    <source>
        <dbReference type="EMBL" id="KKW14824.1"/>
    </source>
</evidence>
<dbReference type="InterPro" id="IPR018316">
    <property type="entry name" value="Tubulin/FtsZ_2-layer-sand-dom"/>
</dbReference>
<dbReference type="InterPro" id="IPR003008">
    <property type="entry name" value="Tubulin_FtsZ_GTPase"/>
</dbReference>
<feature type="binding site" evidence="4">
    <location>
        <position position="160"/>
    </location>
    <ligand>
        <name>GTP</name>
        <dbReference type="ChEBI" id="CHEBI:37565"/>
    </ligand>
</feature>
<dbReference type="EMBL" id="LCQK01000003">
    <property type="protein sequence ID" value="KKW14824.1"/>
    <property type="molecule type" value="Genomic_DNA"/>
</dbReference>
<dbReference type="Pfam" id="PF00091">
    <property type="entry name" value="Tubulin"/>
    <property type="match status" value="1"/>
</dbReference>
<dbReference type="GO" id="GO:0005525">
    <property type="term" value="F:GTP binding"/>
    <property type="evidence" value="ECO:0007669"/>
    <property type="project" value="UniProtKB-UniRule"/>
</dbReference>
<dbReference type="GO" id="GO:0005737">
    <property type="term" value="C:cytoplasm"/>
    <property type="evidence" value="ECO:0007669"/>
    <property type="project" value="UniProtKB-SubCell"/>
</dbReference>
<evidence type="ECO:0000256" key="7">
    <source>
        <dbReference type="SAM" id="MobiDB-lite"/>
    </source>
</evidence>
<keyword evidence="4 6" id="KW-0717">Septation</keyword>